<evidence type="ECO:0000313" key="4">
    <source>
        <dbReference type="RefSeq" id="XP_032831555.1"/>
    </source>
</evidence>
<dbReference type="InterPro" id="IPR032006">
    <property type="entry name" value="TMIE"/>
</dbReference>
<feature type="signal peptide" evidence="2">
    <location>
        <begin position="1"/>
        <end position="25"/>
    </location>
</feature>
<name>A0AAJ7UAA1_PETMA</name>
<dbReference type="AlphaFoldDB" id="A0AAJ7UAA1"/>
<evidence type="ECO:0000256" key="2">
    <source>
        <dbReference type="SAM" id="SignalP"/>
    </source>
</evidence>
<dbReference type="PANTHER" id="PTHR28635">
    <property type="entry name" value="TRANSMEMBRANE INNER EAR EXPRESSED PROTEIN"/>
    <property type="match status" value="1"/>
</dbReference>
<protein>
    <submittedName>
        <fullName evidence="4">Transmembrane inner ear expressed protein</fullName>
    </submittedName>
</protein>
<gene>
    <name evidence="4" type="primary">TMIE</name>
</gene>
<keyword evidence="2" id="KW-0732">Signal</keyword>
<evidence type="ECO:0000313" key="3">
    <source>
        <dbReference type="Proteomes" id="UP001318040"/>
    </source>
</evidence>
<feature type="chain" id="PRO_5042592885" evidence="2">
    <location>
        <begin position="26"/>
        <end position="155"/>
    </location>
</feature>
<accession>A0AAJ7UAA1</accession>
<dbReference type="GO" id="GO:0007605">
    <property type="term" value="P:sensory perception of sound"/>
    <property type="evidence" value="ECO:0007669"/>
    <property type="project" value="TreeGrafter"/>
</dbReference>
<dbReference type="Pfam" id="PF16038">
    <property type="entry name" value="TMIE"/>
    <property type="match status" value="1"/>
</dbReference>
<evidence type="ECO:0000256" key="1">
    <source>
        <dbReference type="SAM" id="Phobius"/>
    </source>
</evidence>
<reference evidence="4" key="1">
    <citation type="submission" date="2025-08" db="UniProtKB">
        <authorList>
            <consortium name="RefSeq"/>
        </authorList>
    </citation>
    <scope>IDENTIFICATION</scope>
    <source>
        <tissue evidence="4">Sperm</tissue>
    </source>
</reference>
<organism evidence="3 4">
    <name type="scientific">Petromyzon marinus</name>
    <name type="common">Sea lamprey</name>
    <dbReference type="NCBI Taxonomy" id="7757"/>
    <lineage>
        <taxon>Eukaryota</taxon>
        <taxon>Metazoa</taxon>
        <taxon>Chordata</taxon>
        <taxon>Craniata</taxon>
        <taxon>Vertebrata</taxon>
        <taxon>Cyclostomata</taxon>
        <taxon>Hyperoartia</taxon>
        <taxon>Petromyzontiformes</taxon>
        <taxon>Petromyzontidae</taxon>
        <taxon>Petromyzon</taxon>
    </lineage>
</organism>
<dbReference type="CTD" id="259236"/>
<dbReference type="KEGG" id="pmrn:116954820"/>
<proteinExistence type="predicted"/>
<dbReference type="RefSeq" id="XP_032831555.1">
    <property type="nucleotide sequence ID" value="XM_032975664.1"/>
</dbReference>
<feature type="transmembrane region" description="Helical" evidence="1">
    <location>
        <begin position="55"/>
        <end position="77"/>
    </location>
</feature>
<keyword evidence="1 4" id="KW-0812">Transmembrane</keyword>
<keyword evidence="1" id="KW-1133">Transmembrane helix</keyword>
<sequence>MAVHCLGHRCLGCLLLICVAYNADCQIADEGFSTIAPKKKVPVTSETVVFWGMRLWQVVGIFSIGVLAVIITLCCIFKCRIPRTKKEIEARYHQRQAAKKYANNLEKVPPLSALTETPEIAPLQTISGQPCVQPRGGGGGHALPALPEEEETMIP</sequence>
<dbReference type="PANTHER" id="PTHR28635:SF1">
    <property type="entry name" value="TRANSMEMBRANE INNER EAR EXPRESSED PROTEIN"/>
    <property type="match status" value="1"/>
</dbReference>
<keyword evidence="1" id="KW-0472">Membrane</keyword>
<dbReference type="Proteomes" id="UP001318040">
    <property type="component" value="Chromosome 56"/>
</dbReference>
<dbReference type="GO" id="GO:0042472">
    <property type="term" value="P:inner ear morphogenesis"/>
    <property type="evidence" value="ECO:0007669"/>
    <property type="project" value="TreeGrafter"/>
</dbReference>
<keyword evidence="3" id="KW-1185">Reference proteome</keyword>